<protein>
    <recommendedName>
        <fullName evidence="4">Hydrophobin</fullName>
    </recommendedName>
</protein>
<dbReference type="AlphaFoldDB" id="A0AAW0CM43"/>
<feature type="signal peptide" evidence="1">
    <location>
        <begin position="1"/>
        <end position="21"/>
    </location>
</feature>
<evidence type="ECO:0000313" key="2">
    <source>
        <dbReference type="EMBL" id="KAK7039988.1"/>
    </source>
</evidence>
<evidence type="ECO:0000256" key="1">
    <source>
        <dbReference type="SAM" id="SignalP"/>
    </source>
</evidence>
<sequence length="102" mass="10488">MIFKPFVLLASVLAPLHVAHGVALAKRDDALCCMAVLAPPLPSRALTRLENLLKPTGVTLNTSLDLGAGCTPRTGTTCTTGTSLNCQVTVLLGTLGVNCVTS</sequence>
<reference evidence="2 3" key="1">
    <citation type="journal article" date="2024" name="J Genomics">
        <title>Draft genome sequencing and assembly of Favolaschia claudopus CIRM-BRFM 2984 isolated from oak limbs.</title>
        <authorList>
            <person name="Navarro D."/>
            <person name="Drula E."/>
            <person name="Chaduli D."/>
            <person name="Cazenave R."/>
            <person name="Ahrendt S."/>
            <person name="Wang J."/>
            <person name="Lipzen A."/>
            <person name="Daum C."/>
            <person name="Barry K."/>
            <person name="Grigoriev I.V."/>
            <person name="Favel A."/>
            <person name="Rosso M.N."/>
            <person name="Martin F."/>
        </authorList>
    </citation>
    <scope>NUCLEOTIDE SEQUENCE [LARGE SCALE GENOMIC DNA]</scope>
    <source>
        <strain evidence="2 3">CIRM-BRFM 2984</strain>
    </source>
</reference>
<accession>A0AAW0CM43</accession>
<organism evidence="2 3">
    <name type="scientific">Favolaschia claudopus</name>
    <dbReference type="NCBI Taxonomy" id="2862362"/>
    <lineage>
        <taxon>Eukaryota</taxon>
        <taxon>Fungi</taxon>
        <taxon>Dikarya</taxon>
        <taxon>Basidiomycota</taxon>
        <taxon>Agaricomycotina</taxon>
        <taxon>Agaricomycetes</taxon>
        <taxon>Agaricomycetidae</taxon>
        <taxon>Agaricales</taxon>
        <taxon>Marasmiineae</taxon>
        <taxon>Mycenaceae</taxon>
        <taxon>Favolaschia</taxon>
    </lineage>
</organism>
<dbReference type="Proteomes" id="UP001362999">
    <property type="component" value="Unassembled WGS sequence"/>
</dbReference>
<feature type="chain" id="PRO_5043698821" description="Hydrophobin" evidence="1">
    <location>
        <begin position="22"/>
        <end position="102"/>
    </location>
</feature>
<keyword evidence="1" id="KW-0732">Signal</keyword>
<dbReference type="EMBL" id="JAWWNJ010000016">
    <property type="protein sequence ID" value="KAK7039988.1"/>
    <property type="molecule type" value="Genomic_DNA"/>
</dbReference>
<keyword evidence="3" id="KW-1185">Reference proteome</keyword>
<evidence type="ECO:0000313" key="3">
    <source>
        <dbReference type="Proteomes" id="UP001362999"/>
    </source>
</evidence>
<comment type="caution">
    <text evidence="2">The sequence shown here is derived from an EMBL/GenBank/DDBJ whole genome shotgun (WGS) entry which is preliminary data.</text>
</comment>
<proteinExistence type="predicted"/>
<gene>
    <name evidence="2" type="ORF">R3P38DRAFT_496048</name>
</gene>
<evidence type="ECO:0008006" key="4">
    <source>
        <dbReference type="Google" id="ProtNLM"/>
    </source>
</evidence>
<name>A0AAW0CM43_9AGAR</name>